<dbReference type="EMBL" id="JAEPRD010000221">
    <property type="protein sequence ID" value="KAG2193666.1"/>
    <property type="molecule type" value="Genomic_DNA"/>
</dbReference>
<sequence length="176" mass="19696">MPLSITEKRRVALAYDGSEDADRLFDWSVKNIVRPESDHIILLSAVQRHEKSSPSLFNKKDEKPKEAELPMLSTTVTKVDEAIKDIEHHPQGQTARQRLEDMSAKLRQINVSSEEHILWGDAKTLLPRYTEAHKVDLLIVGSRGLSTVKSVFLGSVSDACLKNCPCPVLVVRNATI</sequence>
<comment type="caution">
    <text evidence="2">The sequence shown here is derived from an EMBL/GenBank/DDBJ whole genome shotgun (WGS) entry which is preliminary data.</text>
</comment>
<dbReference type="InterPro" id="IPR006016">
    <property type="entry name" value="UspA"/>
</dbReference>
<dbReference type="PRINTS" id="PR01438">
    <property type="entry name" value="UNVRSLSTRESS"/>
</dbReference>
<protein>
    <recommendedName>
        <fullName evidence="1">UspA domain-containing protein</fullName>
    </recommendedName>
</protein>
<dbReference type="Pfam" id="PF00582">
    <property type="entry name" value="Usp"/>
    <property type="match status" value="1"/>
</dbReference>
<reference evidence="2" key="1">
    <citation type="submission" date="2020-12" db="EMBL/GenBank/DDBJ databases">
        <title>Metabolic potential, ecology and presence of endohyphal bacteria is reflected in genomic diversity of Mucoromycotina.</title>
        <authorList>
            <person name="Muszewska A."/>
            <person name="Okrasinska A."/>
            <person name="Steczkiewicz K."/>
            <person name="Drgas O."/>
            <person name="Orlowska M."/>
            <person name="Perlinska-Lenart U."/>
            <person name="Aleksandrzak-Piekarczyk T."/>
            <person name="Szatraj K."/>
            <person name="Zielenkiewicz U."/>
            <person name="Pilsyk S."/>
            <person name="Malc E."/>
            <person name="Mieczkowski P."/>
            <person name="Kruszewska J.S."/>
            <person name="Biernat P."/>
            <person name="Pawlowska J."/>
        </authorList>
    </citation>
    <scope>NUCLEOTIDE SEQUENCE</scope>
    <source>
        <strain evidence="2">WA0000017839</strain>
    </source>
</reference>
<dbReference type="InterPro" id="IPR014729">
    <property type="entry name" value="Rossmann-like_a/b/a_fold"/>
</dbReference>
<dbReference type="InterPro" id="IPR006015">
    <property type="entry name" value="Universal_stress_UspA"/>
</dbReference>
<dbReference type="Proteomes" id="UP000603453">
    <property type="component" value="Unassembled WGS sequence"/>
</dbReference>
<dbReference type="Gene3D" id="3.40.50.620">
    <property type="entry name" value="HUPs"/>
    <property type="match status" value="1"/>
</dbReference>
<evidence type="ECO:0000259" key="1">
    <source>
        <dbReference type="Pfam" id="PF00582"/>
    </source>
</evidence>
<dbReference type="AlphaFoldDB" id="A0A8H7QLA9"/>
<evidence type="ECO:0000313" key="2">
    <source>
        <dbReference type="EMBL" id="KAG2193666.1"/>
    </source>
</evidence>
<organism evidence="2 3">
    <name type="scientific">Mucor saturninus</name>
    <dbReference type="NCBI Taxonomy" id="64648"/>
    <lineage>
        <taxon>Eukaryota</taxon>
        <taxon>Fungi</taxon>
        <taxon>Fungi incertae sedis</taxon>
        <taxon>Mucoromycota</taxon>
        <taxon>Mucoromycotina</taxon>
        <taxon>Mucoromycetes</taxon>
        <taxon>Mucorales</taxon>
        <taxon>Mucorineae</taxon>
        <taxon>Mucoraceae</taxon>
        <taxon>Mucor</taxon>
    </lineage>
</organism>
<dbReference type="OrthoDB" id="843225at2759"/>
<dbReference type="PANTHER" id="PTHR31964">
    <property type="entry name" value="ADENINE NUCLEOTIDE ALPHA HYDROLASES-LIKE SUPERFAMILY PROTEIN"/>
    <property type="match status" value="1"/>
</dbReference>
<dbReference type="SUPFAM" id="SSF52402">
    <property type="entry name" value="Adenine nucleotide alpha hydrolases-like"/>
    <property type="match status" value="1"/>
</dbReference>
<dbReference type="PANTHER" id="PTHR31964:SF113">
    <property type="entry name" value="USPA DOMAIN-CONTAINING PROTEIN"/>
    <property type="match status" value="1"/>
</dbReference>
<keyword evidence="3" id="KW-1185">Reference proteome</keyword>
<accession>A0A8H7QLA9</accession>
<proteinExistence type="predicted"/>
<feature type="domain" description="UspA" evidence="1">
    <location>
        <begin position="9"/>
        <end position="172"/>
    </location>
</feature>
<evidence type="ECO:0000313" key="3">
    <source>
        <dbReference type="Proteomes" id="UP000603453"/>
    </source>
</evidence>
<gene>
    <name evidence="2" type="ORF">INT47_002308</name>
</gene>
<name>A0A8H7QLA9_9FUNG</name>
<dbReference type="CDD" id="cd23659">
    <property type="entry name" value="USP_At3g01520-like"/>
    <property type="match status" value="1"/>
</dbReference>